<keyword evidence="7 9" id="KW-1133">Transmembrane helix</keyword>
<feature type="transmembrane region" description="Helical" evidence="9">
    <location>
        <begin position="52"/>
        <end position="75"/>
    </location>
</feature>
<feature type="transmembrane region" description="Helical" evidence="9">
    <location>
        <begin position="170"/>
        <end position="189"/>
    </location>
</feature>
<keyword evidence="13" id="KW-1185">Reference proteome</keyword>
<dbReference type="Pfam" id="PF00005">
    <property type="entry name" value="ABC_tran"/>
    <property type="match status" value="1"/>
</dbReference>
<evidence type="ECO:0000256" key="6">
    <source>
        <dbReference type="ARBA" id="ARBA00022840"/>
    </source>
</evidence>
<feature type="transmembrane region" description="Helical" evidence="9">
    <location>
        <begin position="276"/>
        <end position="298"/>
    </location>
</feature>
<dbReference type="GO" id="GO:0005886">
    <property type="term" value="C:plasma membrane"/>
    <property type="evidence" value="ECO:0007669"/>
    <property type="project" value="UniProtKB-SubCell"/>
</dbReference>
<keyword evidence="2" id="KW-0813">Transport</keyword>
<dbReference type="PROSITE" id="PS00211">
    <property type="entry name" value="ABC_TRANSPORTER_1"/>
    <property type="match status" value="1"/>
</dbReference>
<dbReference type="OrthoDB" id="9772049at2"/>
<dbReference type="GO" id="GO:0015421">
    <property type="term" value="F:ABC-type oligopeptide transporter activity"/>
    <property type="evidence" value="ECO:0007669"/>
    <property type="project" value="TreeGrafter"/>
</dbReference>
<keyword evidence="6 12" id="KW-0067">ATP-binding</keyword>
<dbReference type="GO" id="GO:0005524">
    <property type="term" value="F:ATP binding"/>
    <property type="evidence" value="ECO:0007669"/>
    <property type="project" value="UniProtKB-KW"/>
</dbReference>
<sequence>MSAPTPNKTRQAKQDRPKDAAIGSAFQEQKLGQITDLSIVGRLWSYMRPYRWLFLLSLLSMPALTAVSLAQPWLLQIAIDDYLVPGQLQGLWQVLALYAVSIAAMAALTFGQMYVTQYAGQKALRDLRQELFEHVQGLSSDFFKKNPVGRLMSRMTTDIESLQEALSSGMISMVGDIITLSAIVVILLYKNWQLALASFVVVPVLLGLTALFRHFLRKAFREIRVKIARLYAHLQESITGMSVIQLFVRENISRDEYRDINADYRDANIRSIRYDALLYSVVEAVGSVTIGAIIWYGSGQALEGAITLGVLVAFIEYMQKFFVPIRDLAQKYNFLQSAMASSERVFQLLDTQERIPLAESPSPIPAGPMTIEFKDVWFGYGGDDPVLRGLSFKVNPGERVALVGHTGAGKTTIIKLLTRHHDIERGQILINGVDIRELDLQELRQRFAVVLQDVFLFSDTVRENLTMGDASLSEDALQRACDLVHATEMIERLDGGLEYPVSERGQNLSAGQKQLLAFARAILRDPHVLILDEATANVDTDTEALIQDAIERLLARQTSLVIAHRLSTIQRADRILVLHKGQLLEQGTHHQLVAAGGHYATLYRLQYATGAEIAATSPGCSPAP</sequence>
<evidence type="ECO:0000259" key="11">
    <source>
        <dbReference type="PROSITE" id="PS50929"/>
    </source>
</evidence>
<dbReference type="InterPro" id="IPR027417">
    <property type="entry name" value="P-loop_NTPase"/>
</dbReference>
<feature type="transmembrane region" description="Helical" evidence="9">
    <location>
        <begin position="95"/>
        <end position="115"/>
    </location>
</feature>
<dbReference type="InterPro" id="IPR039421">
    <property type="entry name" value="Type_1_exporter"/>
</dbReference>
<dbReference type="FunFam" id="1.20.1560.10:FF:000011">
    <property type="entry name" value="Multidrug ABC transporter ATP-binding protein"/>
    <property type="match status" value="1"/>
</dbReference>
<dbReference type="CDD" id="cd18544">
    <property type="entry name" value="ABC_6TM_TmrA_like"/>
    <property type="match status" value="1"/>
</dbReference>
<dbReference type="Gene3D" id="1.20.1560.10">
    <property type="entry name" value="ABC transporter type 1, transmembrane domain"/>
    <property type="match status" value="1"/>
</dbReference>
<organism evidence="12 13">
    <name type="scientific">Lujinxingia litoralis</name>
    <dbReference type="NCBI Taxonomy" id="2211119"/>
    <lineage>
        <taxon>Bacteria</taxon>
        <taxon>Deltaproteobacteria</taxon>
        <taxon>Bradymonadales</taxon>
        <taxon>Lujinxingiaceae</taxon>
        <taxon>Lujinxingia</taxon>
    </lineage>
</organism>
<dbReference type="SUPFAM" id="SSF90123">
    <property type="entry name" value="ABC transporter transmembrane region"/>
    <property type="match status" value="1"/>
</dbReference>
<dbReference type="CDD" id="cd03254">
    <property type="entry name" value="ABCC_Glucan_exporter_like"/>
    <property type="match status" value="1"/>
</dbReference>
<keyword evidence="4 9" id="KW-0812">Transmembrane</keyword>
<keyword evidence="8 9" id="KW-0472">Membrane</keyword>
<reference evidence="12 13" key="1">
    <citation type="submission" date="2018-05" db="EMBL/GenBank/DDBJ databases">
        <title>Lujinxingia marina gen. nov. sp. nov., a new facultative anaerobic member of the class Deltaproteobacteria, and proposal of Lujinxingaceae fam. nov.</title>
        <authorList>
            <person name="Li C.-M."/>
        </authorList>
    </citation>
    <scope>NUCLEOTIDE SEQUENCE [LARGE SCALE GENOMIC DNA]</scope>
    <source>
        <strain evidence="12 13">B210</strain>
    </source>
</reference>
<dbReference type="PROSITE" id="PS50893">
    <property type="entry name" value="ABC_TRANSPORTER_2"/>
    <property type="match status" value="1"/>
</dbReference>
<dbReference type="Pfam" id="PF00664">
    <property type="entry name" value="ABC_membrane"/>
    <property type="match status" value="1"/>
</dbReference>
<proteinExistence type="predicted"/>
<evidence type="ECO:0000256" key="5">
    <source>
        <dbReference type="ARBA" id="ARBA00022741"/>
    </source>
</evidence>
<evidence type="ECO:0000256" key="9">
    <source>
        <dbReference type="SAM" id="Phobius"/>
    </source>
</evidence>
<evidence type="ECO:0000256" key="3">
    <source>
        <dbReference type="ARBA" id="ARBA00022475"/>
    </source>
</evidence>
<dbReference type="Proteomes" id="UP000249169">
    <property type="component" value="Unassembled WGS sequence"/>
</dbReference>
<keyword evidence="5" id="KW-0547">Nucleotide-binding</keyword>
<dbReference type="Gene3D" id="3.40.50.300">
    <property type="entry name" value="P-loop containing nucleotide triphosphate hydrolases"/>
    <property type="match status" value="1"/>
</dbReference>
<dbReference type="SMART" id="SM00382">
    <property type="entry name" value="AAA"/>
    <property type="match status" value="1"/>
</dbReference>
<dbReference type="SUPFAM" id="SSF52540">
    <property type="entry name" value="P-loop containing nucleoside triphosphate hydrolases"/>
    <property type="match status" value="1"/>
</dbReference>
<dbReference type="InterPro" id="IPR036640">
    <property type="entry name" value="ABC1_TM_sf"/>
</dbReference>
<dbReference type="InterPro" id="IPR011527">
    <property type="entry name" value="ABC1_TM_dom"/>
</dbReference>
<dbReference type="GO" id="GO:0016887">
    <property type="term" value="F:ATP hydrolysis activity"/>
    <property type="evidence" value="ECO:0007669"/>
    <property type="project" value="InterPro"/>
</dbReference>
<evidence type="ECO:0000313" key="13">
    <source>
        <dbReference type="Proteomes" id="UP000249169"/>
    </source>
</evidence>
<feature type="transmembrane region" description="Helical" evidence="9">
    <location>
        <begin position="195"/>
        <end position="216"/>
    </location>
</feature>
<name>A0A328CCC2_9DELT</name>
<dbReference type="FunFam" id="3.40.50.300:FF:000287">
    <property type="entry name" value="Multidrug ABC transporter ATP-binding protein"/>
    <property type="match status" value="1"/>
</dbReference>
<evidence type="ECO:0000259" key="10">
    <source>
        <dbReference type="PROSITE" id="PS50893"/>
    </source>
</evidence>
<evidence type="ECO:0000256" key="8">
    <source>
        <dbReference type="ARBA" id="ARBA00023136"/>
    </source>
</evidence>
<dbReference type="InterPro" id="IPR003439">
    <property type="entry name" value="ABC_transporter-like_ATP-bd"/>
</dbReference>
<evidence type="ECO:0000256" key="2">
    <source>
        <dbReference type="ARBA" id="ARBA00022448"/>
    </source>
</evidence>
<dbReference type="EMBL" id="QHKO01000002">
    <property type="protein sequence ID" value="RAL23817.1"/>
    <property type="molecule type" value="Genomic_DNA"/>
</dbReference>
<dbReference type="PROSITE" id="PS50929">
    <property type="entry name" value="ABC_TM1F"/>
    <property type="match status" value="1"/>
</dbReference>
<accession>A0A328CCC2</accession>
<dbReference type="AlphaFoldDB" id="A0A328CCC2"/>
<comment type="caution">
    <text evidence="12">The sequence shown here is derived from an EMBL/GenBank/DDBJ whole genome shotgun (WGS) entry which is preliminary data.</text>
</comment>
<gene>
    <name evidence="12" type="ORF">DL240_06590</name>
</gene>
<dbReference type="PANTHER" id="PTHR43394">
    <property type="entry name" value="ATP-DEPENDENT PERMEASE MDL1, MITOCHONDRIAL"/>
    <property type="match status" value="1"/>
</dbReference>
<evidence type="ECO:0000256" key="1">
    <source>
        <dbReference type="ARBA" id="ARBA00004651"/>
    </source>
</evidence>
<dbReference type="InterPro" id="IPR003593">
    <property type="entry name" value="AAA+_ATPase"/>
</dbReference>
<dbReference type="PANTHER" id="PTHR43394:SF1">
    <property type="entry name" value="ATP-BINDING CASSETTE SUB-FAMILY B MEMBER 10, MITOCHONDRIAL"/>
    <property type="match status" value="1"/>
</dbReference>
<keyword evidence="3" id="KW-1003">Cell membrane</keyword>
<evidence type="ECO:0000256" key="7">
    <source>
        <dbReference type="ARBA" id="ARBA00022989"/>
    </source>
</evidence>
<evidence type="ECO:0000313" key="12">
    <source>
        <dbReference type="EMBL" id="RAL23817.1"/>
    </source>
</evidence>
<dbReference type="RefSeq" id="WP_111729075.1">
    <property type="nucleotide sequence ID" value="NZ_QHKO01000002.1"/>
</dbReference>
<feature type="domain" description="ABC transporter" evidence="10">
    <location>
        <begin position="371"/>
        <end position="605"/>
    </location>
</feature>
<comment type="subcellular location">
    <subcellularLocation>
        <location evidence="1">Cell membrane</location>
        <topology evidence="1">Multi-pass membrane protein</topology>
    </subcellularLocation>
</comment>
<protein>
    <submittedName>
        <fullName evidence="12">Antibiotic ABC transporter ATP-binding protein</fullName>
    </submittedName>
</protein>
<evidence type="ECO:0000256" key="4">
    <source>
        <dbReference type="ARBA" id="ARBA00022692"/>
    </source>
</evidence>
<dbReference type="InterPro" id="IPR017871">
    <property type="entry name" value="ABC_transporter-like_CS"/>
</dbReference>
<feature type="domain" description="ABC transmembrane type-1" evidence="11">
    <location>
        <begin position="63"/>
        <end position="337"/>
    </location>
</feature>